<evidence type="ECO:0000313" key="1">
    <source>
        <dbReference type="EMBL" id="CCD44440.1"/>
    </source>
</evidence>
<dbReference type="AlphaFoldDB" id="G2XVC0"/>
<proteinExistence type="predicted"/>
<accession>G2XVC0</accession>
<evidence type="ECO:0000313" key="2">
    <source>
        <dbReference type="Proteomes" id="UP000008177"/>
    </source>
</evidence>
<name>G2XVC0_BOTF4</name>
<dbReference type="HOGENOM" id="CLU_1427777_0_0_1"/>
<dbReference type="EMBL" id="FQ790271">
    <property type="protein sequence ID" value="CCD44440.1"/>
    <property type="molecule type" value="Genomic_DNA"/>
</dbReference>
<dbReference type="InterPro" id="IPR036047">
    <property type="entry name" value="F-box-like_dom_sf"/>
</dbReference>
<sequence>MAPELLRQILSYLPTSSLRSCRFVDRTFSIIAFSLLFSHIPHWLNGNKSLQFLVSFAHDAFNRPAVIWSPWATIPDVRVDAMWLQIVWKLFKGSDFHDGGRGEELTAENFARLSGVVDMSEARLRTAQSRYLLFKSYTKKVEMRFRRIGVGTGSSRPRECYRERWSSGRRSISVCGRVDSSDLPSIIGVK</sequence>
<protein>
    <submittedName>
        <fullName evidence="1">Uncharacterized protein</fullName>
    </submittedName>
</protein>
<dbReference type="OrthoDB" id="4986826at2759"/>
<organism evidence="1 2">
    <name type="scientific">Botryotinia fuckeliana (strain T4)</name>
    <name type="common">Noble rot fungus</name>
    <name type="synonym">Botrytis cinerea</name>
    <dbReference type="NCBI Taxonomy" id="999810"/>
    <lineage>
        <taxon>Eukaryota</taxon>
        <taxon>Fungi</taxon>
        <taxon>Dikarya</taxon>
        <taxon>Ascomycota</taxon>
        <taxon>Pezizomycotina</taxon>
        <taxon>Leotiomycetes</taxon>
        <taxon>Helotiales</taxon>
        <taxon>Sclerotiniaceae</taxon>
        <taxon>Botrytis</taxon>
    </lineage>
</organism>
<dbReference type="Proteomes" id="UP000008177">
    <property type="component" value="Unplaced contigs"/>
</dbReference>
<dbReference type="InParanoid" id="G2XVC0"/>
<gene>
    <name evidence="1" type="ORF">BofuT4_P053410.1</name>
</gene>
<dbReference type="SUPFAM" id="SSF81383">
    <property type="entry name" value="F-box domain"/>
    <property type="match status" value="1"/>
</dbReference>
<reference evidence="2" key="1">
    <citation type="journal article" date="2011" name="PLoS Genet.">
        <title>Genomic analysis of the necrotrophic fungal pathogens Sclerotinia sclerotiorum and Botrytis cinerea.</title>
        <authorList>
            <person name="Amselem J."/>
            <person name="Cuomo C.A."/>
            <person name="van Kan J.A."/>
            <person name="Viaud M."/>
            <person name="Benito E.P."/>
            <person name="Couloux A."/>
            <person name="Coutinho P.M."/>
            <person name="de Vries R.P."/>
            <person name="Dyer P.S."/>
            <person name="Fillinger S."/>
            <person name="Fournier E."/>
            <person name="Gout L."/>
            <person name="Hahn M."/>
            <person name="Kohn L."/>
            <person name="Lapalu N."/>
            <person name="Plummer K.M."/>
            <person name="Pradier J.M."/>
            <person name="Quevillon E."/>
            <person name="Sharon A."/>
            <person name="Simon A."/>
            <person name="ten Have A."/>
            <person name="Tudzynski B."/>
            <person name="Tudzynski P."/>
            <person name="Wincker P."/>
            <person name="Andrew M."/>
            <person name="Anthouard V."/>
            <person name="Beever R.E."/>
            <person name="Beffa R."/>
            <person name="Benoit I."/>
            <person name="Bouzid O."/>
            <person name="Brault B."/>
            <person name="Chen Z."/>
            <person name="Choquer M."/>
            <person name="Collemare J."/>
            <person name="Cotton P."/>
            <person name="Danchin E.G."/>
            <person name="Da Silva C."/>
            <person name="Gautier A."/>
            <person name="Giraud C."/>
            <person name="Giraud T."/>
            <person name="Gonzalez C."/>
            <person name="Grossetete S."/>
            <person name="Guldener U."/>
            <person name="Henrissat B."/>
            <person name="Howlett B.J."/>
            <person name="Kodira C."/>
            <person name="Kretschmer M."/>
            <person name="Lappartient A."/>
            <person name="Leroch M."/>
            <person name="Levis C."/>
            <person name="Mauceli E."/>
            <person name="Neuveglise C."/>
            <person name="Oeser B."/>
            <person name="Pearson M."/>
            <person name="Poulain J."/>
            <person name="Poussereau N."/>
            <person name="Quesneville H."/>
            <person name="Rascle C."/>
            <person name="Schumacher J."/>
            <person name="Segurens B."/>
            <person name="Sexton A."/>
            <person name="Silva E."/>
            <person name="Sirven C."/>
            <person name="Soanes D.M."/>
            <person name="Talbot N.J."/>
            <person name="Templeton M."/>
            <person name="Yandava C."/>
            <person name="Yarden O."/>
            <person name="Zeng Q."/>
            <person name="Rollins J.A."/>
            <person name="Lebrun M.H."/>
            <person name="Dickman M."/>
        </authorList>
    </citation>
    <scope>NUCLEOTIDE SEQUENCE [LARGE SCALE GENOMIC DNA]</scope>
    <source>
        <strain evidence="2">T4</strain>
    </source>
</reference>